<evidence type="ECO:0000313" key="1">
    <source>
        <dbReference type="EMBL" id="KAJ2978560.1"/>
    </source>
</evidence>
<proteinExistence type="predicted"/>
<name>A0ACC1NGU9_9HYPO</name>
<comment type="caution">
    <text evidence="1">The sequence shown here is derived from an EMBL/GenBank/DDBJ whole genome shotgun (WGS) entry which is preliminary data.</text>
</comment>
<keyword evidence="2" id="KW-1185">Reference proteome</keyword>
<reference evidence="1" key="1">
    <citation type="submission" date="2022-08" db="EMBL/GenBank/DDBJ databases">
        <title>Genome Sequence of Lecanicillium fungicola.</title>
        <authorList>
            <person name="Buettner E."/>
        </authorList>
    </citation>
    <scope>NUCLEOTIDE SEQUENCE</scope>
    <source>
        <strain evidence="1">Babe33</strain>
    </source>
</reference>
<dbReference type="Proteomes" id="UP001143910">
    <property type="component" value="Unassembled WGS sequence"/>
</dbReference>
<dbReference type="EMBL" id="JANJQO010000364">
    <property type="protein sequence ID" value="KAJ2978560.1"/>
    <property type="molecule type" value="Genomic_DNA"/>
</dbReference>
<sequence>MAEWENGLCETDCGSCMGAWCCTCFAFGRASDRLRAFPDTDTDNFSLFNGSCFMFTLASMCSLSCIPVWMQRKDLREKFGIRGGGCGDCMVASCCLPCAVSQINMELKKRAEKQQNVVQTKGYAPPAGMAYGPQP</sequence>
<protein>
    <submittedName>
        <fullName evidence="1">Uncharacterized protein</fullName>
    </submittedName>
</protein>
<gene>
    <name evidence="1" type="ORF">NQ176_g3755</name>
</gene>
<accession>A0ACC1NGU9</accession>
<evidence type="ECO:0000313" key="2">
    <source>
        <dbReference type="Proteomes" id="UP001143910"/>
    </source>
</evidence>
<organism evidence="1 2">
    <name type="scientific">Zarea fungicola</name>
    <dbReference type="NCBI Taxonomy" id="93591"/>
    <lineage>
        <taxon>Eukaryota</taxon>
        <taxon>Fungi</taxon>
        <taxon>Dikarya</taxon>
        <taxon>Ascomycota</taxon>
        <taxon>Pezizomycotina</taxon>
        <taxon>Sordariomycetes</taxon>
        <taxon>Hypocreomycetidae</taxon>
        <taxon>Hypocreales</taxon>
        <taxon>Cordycipitaceae</taxon>
        <taxon>Zarea</taxon>
    </lineage>
</organism>